<keyword evidence="3" id="KW-1185">Reference proteome</keyword>
<dbReference type="AlphaFoldDB" id="A0A1W0X659"/>
<feature type="chain" id="PRO_5012777250" evidence="1">
    <location>
        <begin position="25"/>
        <end position="227"/>
    </location>
</feature>
<organism evidence="2 3">
    <name type="scientific">Hypsibius exemplaris</name>
    <name type="common">Freshwater tardigrade</name>
    <dbReference type="NCBI Taxonomy" id="2072580"/>
    <lineage>
        <taxon>Eukaryota</taxon>
        <taxon>Metazoa</taxon>
        <taxon>Ecdysozoa</taxon>
        <taxon>Tardigrada</taxon>
        <taxon>Eutardigrada</taxon>
        <taxon>Parachela</taxon>
        <taxon>Hypsibioidea</taxon>
        <taxon>Hypsibiidae</taxon>
        <taxon>Hypsibius</taxon>
    </lineage>
</organism>
<dbReference type="Proteomes" id="UP000192578">
    <property type="component" value="Unassembled WGS sequence"/>
</dbReference>
<comment type="caution">
    <text evidence="2">The sequence shown here is derived from an EMBL/GenBank/DDBJ whole genome shotgun (WGS) entry which is preliminary data.</text>
</comment>
<reference evidence="3" key="1">
    <citation type="submission" date="2017-01" db="EMBL/GenBank/DDBJ databases">
        <title>Comparative genomics of anhydrobiosis in the tardigrade Hypsibius dujardini.</title>
        <authorList>
            <person name="Yoshida Y."/>
            <person name="Koutsovoulos G."/>
            <person name="Laetsch D."/>
            <person name="Stevens L."/>
            <person name="Kumar S."/>
            <person name="Horikawa D."/>
            <person name="Ishino K."/>
            <person name="Komine S."/>
            <person name="Tomita M."/>
            <person name="Blaxter M."/>
            <person name="Arakawa K."/>
        </authorList>
    </citation>
    <scope>NUCLEOTIDE SEQUENCE [LARGE SCALE GENOMIC DNA]</scope>
    <source>
        <strain evidence="3">Z151</strain>
    </source>
</reference>
<sequence length="227" mass="24957">MSGFISILVTSVLLSLLFITGIAGDGLPHGDGPSCRKNKISNAAGNGTATHVSCNGAPIDLSNNFDVTRLPENIEILCLTAYTFTFSGSFVPFPVRWWLWEVYMSAERTAVQETIPFPLNKLLSKNNYIRKLTLARSDVLVAEVAIKCRTMMYVAHTWILAKISEVSRSQKGAKPTTITCGAKGFLASDYRPELSEATQLSFFTTGNLTCRKQFVELLNFMKVMNGA</sequence>
<keyword evidence="1" id="KW-0732">Signal</keyword>
<evidence type="ECO:0000313" key="2">
    <source>
        <dbReference type="EMBL" id="OQV22973.1"/>
    </source>
</evidence>
<proteinExistence type="predicted"/>
<gene>
    <name evidence="2" type="ORF">BV898_03024</name>
</gene>
<feature type="signal peptide" evidence="1">
    <location>
        <begin position="1"/>
        <end position="24"/>
    </location>
</feature>
<dbReference type="EMBL" id="MTYJ01000014">
    <property type="protein sequence ID" value="OQV22973.1"/>
    <property type="molecule type" value="Genomic_DNA"/>
</dbReference>
<name>A0A1W0X659_HYPEX</name>
<protein>
    <submittedName>
        <fullName evidence="2">Uncharacterized protein</fullName>
    </submittedName>
</protein>
<evidence type="ECO:0000256" key="1">
    <source>
        <dbReference type="SAM" id="SignalP"/>
    </source>
</evidence>
<accession>A0A1W0X659</accession>
<evidence type="ECO:0000313" key="3">
    <source>
        <dbReference type="Proteomes" id="UP000192578"/>
    </source>
</evidence>